<evidence type="ECO:0000313" key="2">
    <source>
        <dbReference type="EMBL" id="MDJ1177031.1"/>
    </source>
</evidence>
<dbReference type="PANTHER" id="PTHR22916">
    <property type="entry name" value="GLYCOSYLTRANSFERASE"/>
    <property type="match status" value="1"/>
</dbReference>
<dbReference type="EMBL" id="JAQOSO010000117">
    <property type="protein sequence ID" value="MDJ1177031.1"/>
    <property type="molecule type" value="Genomic_DNA"/>
</dbReference>
<dbReference type="RefSeq" id="WP_283769297.1">
    <property type="nucleotide sequence ID" value="NZ_JAQOSO010000117.1"/>
</dbReference>
<dbReference type="InterPro" id="IPR029044">
    <property type="entry name" value="Nucleotide-diphossugar_trans"/>
</dbReference>
<evidence type="ECO:0000313" key="3">
    <source>
        <dbReference type="Proteomes" id="UP001235849"/>
    </source>
</evidence>
<accession>A0ABT7BCY9</accession>
<name>A0ABT7BCY9_9CYAN</name>
<keyword evidence="3" id="KW-1185">Reference proteome</keyword>
<dbReference type="GO" id="GO:0016757">
    <property type="term" value="F:glycosyltransferase activity"/>
    <property type="evidence" value="ECO:0007669"/>
    <property type="project" value="UniProtKB-KW"/>
</dbReference>
<reference evidence="2 3" key="1">
    <citation type="submission" date="2023-01" db="EMBL/GenBank/DDBJ databases">
        <title>Novel diversity within Roseofilum (Cyanobacteria; Desertifilaceae) from marine benthic mats with descriptions of four novel species.</title>
        <authorList>
            <person name="Wang Y."/>
            <person name="Berthold D.E."/>
            <person name="Hu J."/>
            <person name="Lefler F.W."/>
            <person name="Laughinghouse H.D. IV."/>
        </authorList>
    </citation>
    <scope>NUCLEOTIDE SEQUENCE [LARGE SCALE GENOMIC DNA]</scope>
    <source>
        <strain evidence="2 3">BLCC-M114</strain>
    </source>
</reference>
<keyword evidence="2" id="KW-0808">Transferase</keyword>
<comment type="caution">
    <text evidence="2">The sequence shown here is derived from an EMBL/GenBank/DDBJ whole genome shotgun (WGS) entry which is preliminary data.</text>
</comment>
<dbReference type="InterPro" id="IPR001173">
    <property type="entry name" value="Glyco_trans_2-like"/>
</dbReference>
<proteinExistence type="predicted"/>
<dbReference type="Pfam" id="PF00535">
    <property type="entry name" value="Glycos_transf_2"/>
    <property type="match status" value="1"/>
</dbReference>
<protein>
    <submittedName>
        <fullName evidence="2">Glycosyltransferase</fullName>
        <ecNumber evidence="2">2.4.-.-</ecNumber>
    </submittedName>
</protein>
<dbReference type="EC" id="2.4.-.-" evidence="2"/>
<dbReference type="CDD" id="cd00761">
    <property type="entry name" value="Glyco_tranf_GTA_type"/>
    <property type="match status" value="1"/>
</dbReference>
<gene>
    <name evidence="2" type="ORF">PMG25_23345</name>
</gene>
<dbReference type="SUPFAM" id="SSF53448">
    <property type="entry name" value="Nucleotide-diphospho-sugar transferases"/>
    <property type="match status" value="1"/>
</dbReference>
<organism evidence="2 3">
    <name type="scientific">Roseofilum capinflatum BLCC-M114</name>
    <dbReference type="NCBI Taxonomy" id="3022440"/>
    <lineage>
        <taxon>Bacteria</taxon>
        <taxon>Bacillati</taxon>
        <taxon>Cyanobacteriota</taxon>
        <taxon>Cyanophyceae</taxon>
        <taxon>Desertifilales</taxon>
        <taxon>Desertifilaceae</taxon>
        <taxon>Roseofilum</taxon>
        <taxon>Roseofilum capinflatum</taxon>
    </lineage>
</organism>
<dbReference type="PANTHER" id="PTHR22916:SF3">
    <property type="entry name" value="UDP-GLCNAC:BETAGAL BETA-1,3-N-ACETYLGLUCOSAMINYLTRANSFERASE-LIKE PROTEIN 1"/>
    <property type="match status" value="1"/>
</dbReference>
<dbReference type="Proteomes" id="UP001235849">
    <property type="component" value="Unassembled WGS sequence"/>
</dbReference>
<evidence type="ECO:0000259" key="1">
    <source>
        <dbReference type="Pfam" id="PF00535"/>
    </source>
</evidence>
<dbReference type="Gene3D" id="3.90.550.10">
    <property type="entry name" value="Spore Coat Polysaccharide Biosynthesis Protein SpsA, Chain A"/>
    <property type="match status" value="1"/>
</dbReference>
<feature type="domain" description="Glycosyltransferase 2-like" evidence="1">
    <location>
        <begin position="7"/>
        <end position="133"/>
    </location>
</feature>
<keyword evidence="2" id="KW-0328">Glycosyltransferase</keyword>
<sequence>MNVPLVSIITPVYYGENTLERAIRSVLKQDFLNWEMIVISDDQKNYKQIVKNYGIDDPRLRFTTTGQIGSGESNARNKGLEIARGQYISCLDCDDAFKPEKLSTLIPLVQKYGAAISNIDYRDSETNESLENLSTEPRAEYITPADLFCTCFHTASLYIYDRSKIDIYYDVDLPAMPDAIFLMSFFNTIEAIGYSPEPLHTYYRREGSACNSKDTPKIFMFSKKKILEKLNSGTISIKNKFAQSVTQKHIELMLKMEDIYAQEIIKNPNVNFLKLFKSYL</sequence>